<evidence type="ECO:0000313" key="1">
    <source>
        <dbReference type="EMBL" id="AHH03355.1"/>
    </source>
</evidence>
<evidence type="ECO:0000313" key="2">
    <source>
        <dbReference type="Proteomes" id="UP000019269"/>
    </source>
</evidence>
<dbReference type="EMBL" id="CP004146">
    <property type="protein sequence ID" value="AHH03355.1"/>
    <property type="molecule type" value="Genomic_DNA"/>
</dbReference>
<accession>A0ABM5PH75</accession>
<proteinExistence type="predicted"/>
<organism evidence="1 2">
    <name type="scientific">Borrelia nietonii YOR</name>
    <dbReference type="NCBI Taxonomy" id="1293576"/>
    <lineage>
        <taxon>Bacteria</taxon>
        <taxon>Pseudomonadati</taxon>
        <taxon>Spirochaetota</taxon>
        <taxon>Spirochaetia</taxon>
        <taxon>Spirochaetales</taxon>
        <taxon>Borreliaceae</taxon>
        <taxon>Borrelia</taxon>
        <taxon>Borrelia nietonii</taxon>
    </lineage>
</organism>
<keyword evidence="2" id="KW-1185">Reference proteome</keyword>
<reference evidence="1" key="1">
    <citation type="submission" date="2013-02" db="EMBL/GenBank/DDBJ databases">
        <title>Comparative genomics of Borrelia species.</title>
        <authorList>
            <person name="Schwan T.G."/>
            <person name="Raffel S.J."/>
            <person name="Porcella S.F."/>
        </authorList>
    </citation>
    <scope>NUCLEOTIDE SEQUENCE [LARGE SCALE GENOMIC DNA]</scope>
    <source>
        <strain evidence="1">YOR</strain>
    </source>
</reference>
<sequence length="125" mass="14974">MQSFDNLSKDIKNFSYTIDKDFLVWPKNSLLNPINTELIEKWGLKSALKLQRTFFDETLIRETKKLINIEYDEESIANYHILISNLEEVYETCKKNKKIYYQDVLPTIKKVMEFYKKINKHSSNI</sequence>
<protein>
    <submittedName>
        <fullName evidence="1">Uncharacterized protein</fullName>
    </submittedName>
</protein>
<dbReference type="Proteomes" id="UP000019269">
    <property type="component" value="Chromosome"/>
</dbReference>
<name>A0ABM5PH75_9SPIR</name>
<gene>
    <name evidence="1" type="ORF">BHY_0404</name>
</gene>